<organism evidence="1">
    <name type="scientific">marine sediment metagenome</name>
    <dbReference type="NCBI Taxonomy" id="412755"/>
    <lineage>
        <taxon>unclassified sequences</taxon>
        <taxon>metagenomes</taxon>
        <taxon>ecological metagenomes</taxon>
    </lineage>
</organism>
<dbReference type="EMBL" id="LAZR01023285">
    <property type="protein sequence ID" value="KKL79031.1"/>
    <property type="molecule type" value="Genomic_DNA"/>
</dbReference>
<dbReference type="AlphaFoldDB" id="A0A0F9FKL3"/>
<reference evidence="1" key="1">
    <citation type="journal article" date="2015" name="Nature">
        <title>Complex archaea that bridge the gap between prokaryotes and eukaryotes.</title>
        <authorList>
            <person name="Spang A."/>
            <person name="Saw J.H."/>
            <person name="Jorgensen S.L."/>
            <person name="Zaremba-Niedzwiedzka K."/>
            <person name="Martijn J."/>
            <person name="Lind A.E."/>
            <person name="van Eijk R."/>
            <person name="Schleper C."/>
            <person name="Guy L."/>
            <person name="Ettema T.J."/>
        </authorList>
    </citation>
    <scope>NUCLEOTIDE SEQUENCE</scope>
</reference>
<evidence type="ECO:0000313" key="1">
    <source>
        <dbReference type="EMBL" id="KKL79031.1"/>
    </source>
</evidence>
<proteinExistence type="predicted"/>
<accession>A0A0F9FKL3</accession>
<protein>
    <submittedName>
        <fullName evidence="1">Uncharacterized protein</fullName>
    </submittedName>
</protein>
<comment type="caution">
    <text evidence="1">The sequence shown here is derived from an EMBL/GenBank/DDBJ whole genome shotgun (WGS) entry which is preliminary data.</text>
</comment>
<sequence>MIDLTQEEKELITVVLANSAHDPEQVDIHEDVTKLYHKVQPIWGTPECLDMEG</sequence>
<gene>
    <name evidence="1" type="ORF">LCGC14_2018900</name>
</gene>
<name>A0A0F9FKL3_9ZZZZ</name>